<dbReference type="InterPro" id="IPR020843">
    <property type="entry name" value="ER"/>
</dbReference>
<evidence type="ECO:0000259" key="1">
    <source>
        <dbReference type="SMART" id="SM00829"/>
    </source>
</evidence>
<dbReference type="SUPFAM" id="SSF50129">
    <property type="entry name" value="GroES-like"/>
    <property type="match status" value="1"/>
</dbReference>
<dbReference type="CDD" id="cd08249">
    <property type="entry name" value="enoyl_reductase_like"/>
    <property type="match status" value="1"/>
</dbReference>
<dbReference type="Gene3D" id="3.40.50.720">
    <property type="entry name" value="NAD(P)-binding Rossmann-like Domain"/>
    <property type="match status" value="1"/>
</dbReference>
<dbReference type="InterPro" id="IPR011032">
    <property type="entry name" value="GroES-like_sf"/>
</dbReference>
<dbReference type="SMART" id="SM00829">
    <property type="entry name" value="PKS_ER"/>
    <property type="match status" value="1"/>
</dbReference>
<dbReference type="AlphaFoldDB" id="A0A8K0XT84"/>
<evidence type="ECO:0000313" key="3">
    <source>
        <dbReference type="Proteomes" id="UP000813824"/>
    </source>
</evidence>
<dbReference type="GO" id="GO:0016651">
    <property type="term" value="F:oxidoreductase activity, acting on NAD(P)H"/>
    <property type="evidence" value="ECO:0007669"/>
    <property type="project" value="InterPro"/>
</dbReference>
<proteinExistence type="predicted"/>
<keyword evidence="3" id="KW-1185">Reference proteome</keyword>
<dbReference type="EMBL" id="JAEVFJ010000004">
    <property type="protein sequence ID" value="KAH8105282.1"/>
    <property type="molecule type" value="Genomic_DNA"/>
</dbReference>
<dbReference type="SUPFAM" id="SSF51735">
    <property type="entry name" value="NAD(P)-binding Rossmann-fold domains"/>
    <property type="match status" value="1"/>
</dbReference>
<dbReference type="InterPro" id="IPR013154">
    <property type="entry name" value="ADH-like_N"/>
</dbReference>
<dbReference type="Gene3D" id="3.90.180.10">
    <property type="entry name" value="Medium-chain alcohol dehydrogenases, catalytic domain"/>
    <property type="match status" value="1"/>
</dbReference>
<dbReference type="PANTHER" id="PTHR45348:SF2">
    <property type="entry name" value="ZINC-TYPE ALCOHOL DEHYDROGENASE-LIKE PROTEIN C2E1P3.01"/>
    <property type="match status" value="1"/>
</dbReference>
<reference evidence="2" key="1">
    <citation type="journal article" date="2021" name="New Phytol.">
        <title>Evolutionary innovations through gain and loss of genes in the ectomycorrhizal Boletales.</title>
        <authorList>
            <person name="Wu G."/>
            <person name="Miyauchi S."/>
            <person name="Morin E."/>
            <person name="Kuo A."/>
            <person name="Drula E."/>
            <person name="Varga T."/>
            <person name="Kohler A."/>
            <person name="Feng B."/>
            <person name="Cao Y."/>
            <person name="Lipzen A."/>
            <person name="Daum C."/>
            <person name="Hundley H."/>
            <person name="Pangilinan J."/>
            <person name="Johnson J."/>
            <person name="Barry K."/>
            <person name="LaButti K."/>
            <person name="Ng V."/>
            <person name="Ahrendt S."/>
            <person name="Min B."/>
            <person name="Choi I.G."/>
            <person name="Park H."/>
            <person name="Plett J.M."/>
            <person name="Magnuson J."/>
            <person name="Spatafora J.W."/>
            <person name="Nagy L.G."/>
            <person name="Henrissat B."/>
            <person name="Grigoriev I.V."/>
            <person name="Yang Z.L."/>
            <person name="Xu J."/>
            <person name="Martin F.M."/>
        </authorList>
    </citation>
    <scope>NUCLEOTIDE SEQUENCE</scope>
    <source>
        <strain evidence="2">KKN 215</strain>
    </source>
</reference>
<dbReference type="InterPro" id="IPR047122">
    <property type="entry name" value="Trans-enoyl_RdTase-like"/>
</dbReference>
<protein>
    <submittedName>
        <fullName evidence="2">GroES-like protein</fullName>
    </submittedName>
</protein>
<dbReference type="InterPro" id="IPR013149">
    <property type="entry name" value="ADH-like_C"/>
</dbReference>
<organism evidence="2 3">
    <name type="scientific">Cristinia sonorae</name>
    <dbReference type="NCBI Taxonomy" id="1940300"/>
    <lineage>
        <taxon>Eukaryota</taxon>
        <taxon>Fungi</taxon>
        <taxon>Dikarya</taxon>
        <taxon>Basidiomycota</taxon>
        <taxon>Agaricomycotina</taxon>
        <taxon>Agaricomycetes</taxon>
        <taxon>Agaricomycetidae</taxon>
        <taxon>Agaricales</taxon>
        <taxon>Pleurotineae</taxon>
        <taxon>Stephanosporaceae</taxon>
        <taxon>Cristinia</taxon>
    </lineage>
</organism>
<feature type="domain" description="Enoyl reductase (ER)" evidence="1">
    <location>
        <begin position="16"/>
        <end position="332"/>
    </location>
</feature>
<gene>
    <name evidence="2" type="ORF">BXZ70DRAFT_967326</name>
</gene>
<evidence type="ECO:0000313" key="2">
    <source>
        <dbReference type="EMBL" id="KAH8105282.1"/>
    </source>
</evidence>
<sequence length="338" mass="35860">MSIPLQQKALLSQAFGRGWKVGTKPVPRPEANQVLVRIEAAGLNPVDWQMHTSGFDGAGVVVQVGDKVDEVEVGDRVLFESDGSGPHTATFQQYAIAYGDLVAKIPENISFDQAASVPVAYATAGIGLYAPRQYQGGAGLTPPWEADGRGKYAKQPILIMGGSSGMGQAAIQFARLSGFDPIIVTVSPRNNDYVKSLGATHTIDRSEPLSALSATVSSITKEPLKIAFDTLGQSDTQNAAYTALAPGGTLITSASSYIWKSQGKEVVEPYGILHAPSHRAFGVGLLKSVTAWLESGEYKPNRVEYIPGGLAGIPNALDRMRRGQVSASRLIVRPPETV</sequence>
<dbReference type="InterPro" id="IPR036291">
    <property type="entry name" value="NAD(P)-bd_dom_sf"/>
</dbReference>
<dbReference type="OrthoDB" id="3233595at2759"/>
<dbReference type="Pfam" id="PF00107">
    <property type="entry name" value="ADH_zinc_N"/>
    <property type="match status" value="1"/>
</dbReference>
<dbReference type="Proteomes" id="UP000813824">
    <property type="component" value="Unassembled WGS sequence"/>
</dbReference>
<name>A0A8K0XT84_9AGAR</name>
<dbReference type="Pfam" id="PF08240">
    <property type="entry name" value="ADH_N"/>
    <property type="match status" value="1"/>
</dbReference>
<accession>A0A8K0XT84</accession>
<comment type="caution">
    <text evidence="2">The sequence shown here is derived from an EMBL/GenBank/DDBJ whole genome shotgun (WGS) entry which is preliminary data.</text>
</comment>
<dbReference type="PANTHER" id="PTHR45348">
    <property type="entry name" value="HYPOTHETICAL OXIDOREDUCTASE (EUROFUNG)"/>
    <property type="match status" value="1"/>
</dbReference>